<evidence type="ECO:0000256" key="4">
    <source>
        <dbReference type="ARBA" id="ARBA00022958"/>
    </source>
</evidence>
<keyword evidence="10" id="KW-1185">Reference proteome</keyword>
<keyword evidence="5 6" id="KW-0012">Acyltransferase</keyword>
<reference evidence="9 10" key="1">
    <citation type="journal article" date="2018" name="Mol. Biol. Evol.">
        <title>Analysis of the draft genome of the red seaweed Gracilariopsis chorda provides insights into genome size evolution in Rhodophyta.</title>
        <authorList>
            <person name="Lee J."/>
            <person name="Yang E.C."/>
            <person name="Graf L."/>
            <person name="Yang J.H."/>
            <person name="Qiu H."/>
            <person name="Zel Zion U."/>
            <person name="Chan C.X."/>
            <person name="Stephens T.G."/>
            <person name="Weber A.P.M."/>
            <person name="Boo G.H."/>
            <person name="Boo S.M."/>
            <person name="Kim K.M."/>
            <person name="Shin Y."/>
            <person name="Jung M."/>
            <person name="Lee S.J."/>
            <person name="Yim H.S."/>
            <person name="Lee J.H."/>
            <person name="Bhattacharya D."/>
            <person name="Yoon H.S."/>
        </authorList>
    </citation>
    <scope>NUCLEOTIDE SEQUENCE [LARGE SCALE GENOMIC DNA]</scope>
    <source>
        <strain evidence="9 10">SKKU-2015</strain>
        <tissue evidence="9">Whole body</tissue>
    </source>
</reference>
<proteinExistence type="inferred from homology"/>
<dbReference type="NCBIfam" id="TIGR01930">
    <property type="entry name" value="AcCoA-C-Actrans"/>
    <property type="match status" value="1"/>
</dbReference>
<dbReference type="GO" id="GO:0006635">
    <property type="term" value="P:fatty acid beta-oxidation"/>
    <property type="evidence" value="ECO:0007669"/>
    <property type="project" value="TreeGrafter"/>
</dbReference>
<dbReference type="CDD" id="cd00751">
    <property type="entry name" value="thiolase"/>
    <property type="match status" value="1"/>
</dbReference>
<dbReference type="GO" id="GO:0003985">
    <property type="term" value="F:acetyl-CoA C-acetyltransferase activity"/>
    <property type="evidence" value="ECO:0007669"/>
    <property type="project" value="TreeGrafter"/>
</dbReference>
<evidence type="ECO:0000259" key="8">
    <source>
        <dbReference type="Pfam" id="PF02803"/>
    </source>
</evidence>
<dbReference type="InterPro" id="IPR016039">
    <property type="entry name" value="Thiolase-like"/>
</dbReference>
<accession>A0A2V3IDI8</accession>
<dbReference type="InterPro" id="IPR020616">
    <property type="entry name" value="Thiolase_N"/>
</dbReference>
<dbReference type="Gene3D" id="3.40.47.10">
    <property type="match status" value="1"/>
</dbReference>
<keyword evidence="2 6" id="KW-0808">Transferase</keyword>
<evidence type="ECO:0000313" key="10">
    <source>
        <dbReference type="Proteomes" id="UP000247409"/>
    </source>
</evidence>
<dbReference type="GO" id="GO:0046872">
    <property type="term" value="F:metal ion binding"/>
    <property type="evidence" value="ECO:0007669"/>
    <property type="project" value="UniProtKB-KW"/>
</dbReference>
<sequence length="279" mass="29805">MSRIPFYVPEARFGYRIGNGQLVDGLLRDGLIDPYNENHMALCAESCSKRHGITRKMQDRHAIESYRRSQAAWEDKKFYSEVVPVVIRERGDICVERDEECFRIDASTIKSLSTSFIKDGSGTVTRGNASGLNDGAAALVLVSMSKAVELGLPVLATIRGFADGEVEPGQFTTAPSSSIPKALKRGGRSIDEVDVFELNEAFSVVALANSMILALPEEKVNFSGGAVSLGHPIGCSGARIAVTLLSVMKHTDSRSGVAGICNGGGGSTAMVFERASDAK</sequence>
<dbReference type="GO" id="GO:0005739">
    <property type="term" value="C:mitochondrion"/>
    <property type="evidence" value="ECO:0007669"/>
    <property type="project" value="TreeGrafter"/>
</dbReference>
<dbReference type="PROSITE" id="PS00737">
    <property type="entry name" value="THIOLASE_2"/>
    <property type="match status" value="1"/>
</dbReference>
<dbReference type="PANTHER" id="PTHR18919:SF156">
    <property type="entry name" value="ACETYL-COA ACETYLTRANSFERASE, MITOCHONDRIAL"/>
    <property type="match status" value="1"/>
</dbReference>
<evidence type="ECO:0000259" key="7">
    <source>
        <dbReference type="Pfam" id="PF00108"/>
    </source>
</evidence>
<evidence type="ECO:0000256" key="5">
    <source>
        <dbReference type="ARBA" id="ARBA00023315"/>
    </source>
</evidence>
<dbReference type="Pfam" id="PF02803">
    <property type="entry name" value="Thiolase_C"/>
    <property type="match status" value="1"/>
</dbReference>
<name>A0A2V3IDI8_9FLOR</name>
<organism evidence="9 10">
    <name type="scientific">Gracilariopsis chorda</name>
    <dbReference type="NCBI Taxonomy" id="448386"/>
    <lineage>
        <taxon>Eukaryota</taxon>
        <taxon>Rhodophyta</taxon>
        <taxon>Florideophyceae</taxon>
        <taxon>Rhodymeniophycidae</taxon>
        <taxon>Gracilariales</taxon>
        <taxon>Gracilariaceae</taxon>
        <taxon>Gracilariopsis</taxon>
    </lineage>
</organism>
<comment type="caution">
    <text evidence="9">The sequence shown here is derived from an EMBL/GenBank/DDBJ whole genome shotgun (WGS) entry which is preliminary data.</text>
</comment>
<protein>
    <submittedName>
        <fullName evidence="9">Putative acetyl-CoA acetyltransferase, cytosolic 2</fullName>
    </submittedName>
</protein>
<keyword evidence="3" id="KW-0479">Metal-binding</keyword>
<dbReference type="PANTHER" id="PTHR18919">
    <property type="entry name" value="ACETYL-COA C-ACYLTRANSFERASE"/>
    <property type="match status" value="1"/>
</dbReference>
<dbReference type="STRING" id="448386.A0A2V3IDI8"/>
<dbReference type="InterPro" id="IPR020613">
    <property type="entry name" value="Thiolase_CS"/>
</dbReference>
<evidence type="ECO:0000256" key="6">
    <source>
        <dbReference type="RuleBase" id="RU003557"/>
    </source>
</evidence>
<feature type="domain" description="Thiolase C-terminal" evidence="8">
    <location>
        <begin position="153"/>
        <end position="274"/>
    </location>
</feature>
<dbReference type="Proteomes" id="UP000247409">
    <property type="component" value="Unassembled WGS sequence"/>
</dbReference>
<dbReference type="InterPro" id="IPR020617">
    <property type="entry name" value="Thiolase_C"/>
</dbReference>
<dbReference type="AlphaFoldDB" id="A0A2V3IDI8"/>
<dbReference type="SUPFAM" id="SSF53901">
    <property type="entry name" value="Thiolase-like"/>
    <property type="match status" value="2"/>
</dbReference>
<dbReference type="InterPro" id="IPR002155">
    <property type="entry name" value="Thiolase"/>
</dbReference>
<evidence type="ECO:0000256" key="3">
    <source>
        <dbReference type="ARBA" id="ARBA00022723"/>
    </source>
</evidence>
<dbReference type="EMBL" id="NBIV01000356">
    <property type="protein sequence ID" value="PXF40127.1"/>
    <property type="molecule type" value="Genomic_DNA"/>
</dbReference>
<comment type="similarity">
    <text evidence="1 6">Belongs to the thiolase-like superfamily. Thiolase family.</text>
</comment>
<evidence type="ECO:0000256" key="1">
    <source>
        <dbReference type="ARBA" id="ARBA00010982"/>
    </source>
</evidence>
<feature type="domain" description="Thiolase N-terminal" evidence="7">
    <location>
        <begin position="1"/>
        <end position="144"/>
    </location>
</feature>
<dbReference type="Pfam" id="PF00108">
    <property type="entry name" value="Thiolase_N"/>
    <property type="match status" value="1"/>
</dbReference>
<dbReference type="OrthoDB" id="5404651at2759"/>
<evidence type="ECO:0000313" key="9">
    <source>
        <dbReference type="EMBL" id="PXF40127.1"/>
    </source>
</evidence>
<keyword evidence="4" id="KW-0630">Potassium</keyword>
<gene>
    <name evidence="9" type="ORF">BWQ96_10165</name>
</gene>
<evidence type="ECO:0000256" key="2">
    <source>
        <dbReference type="ARBA" id="ARBA00022679"/>
    </source>
</evidence>